<dbReference type="CDD" id="cd00160">
    <property type="entry name" value="RhoGEF"/>
    <property type="match status" value="1"/>
</dbReference>
<organism evidence="2">
    <name type="scientific">Arcella intermedia</name>
    <dbReference type="NCBI Taxonomy" id="1963864"/>
    <lineage>
        <taxon>Eukaryota</taxon>
        <taxon>Amoebozoa</taxon>
        <taxon>Tubulinea</taxon>
        <taxon>Elardia</taxon>
        <taxon>Arcellinida</taxon>
        <taxon>Sphaerothecina</taxon>
        <taxon>Arcellidae</taxon>
        <taxon>Arcella</taxon>
    </lineage>
</organism>
<dbReference type="PANTHER" id="PTHR12673:SF159">
    <property type="entry name" value="LD03170P"/>
    <property type="match status" value="1"/>
</dbReference>
<proteinExistence type="predicted"/>
<dbReference type="PROSITE" id="PS50010">
    <property type="entry name" value="DH_2"/>
    <property type="match status" value="1"/>
</dbReference>
<dbReference type="InterPro" id="IPR035899">
    <property type="entry name" value="DBL_dom_sf"/>
</dbReference>
<accession>A0A6B2LB31</accession>
<dbReference type="InterPro" id="IPR000219">
    <property type="entry name" value="DH_dom"/>
</dbReference>
<dbReference type="GO" id="GO:0005085">
    <property type="term" value="F:guanyl-nucleotide exchange factor activity"/>
    <property type="evidence" value="ECO:0007669"/>
    <property type="project" value="InterPro"/>
</dbReference>
<evidence type="ECO:0000259" key="1">
    <source>
        <dbReference type="PROSITE" id="PS50010"/>
    </source>
</evidence>
<feature type="domain" description="DH" evidence="1">
    <location>
        <begin position="1"/>
        <end position="181"/>
    </location>
</feature>
<reference evidence="2" key="1">
    <citation type="journal article" date="2020" name="J. Eukaryot. Microbiol.">
        <title>De novo Sequencing, Assembly and Annotation of the Transcriptome for the Free-Living Testate Amoeba Arcella intermedia.</title>
        <authorList>
            <person name="Ribeiro G.M."/>
            <person name="Porfirio-Sousa A.L."/>
            <person name="Maurer-Alcala X.X."/>
            <person name="Katz L.A."/>
            <person name="Lahr D.J.G."/>
        </authorList>
    </citation>
    <scope>NUCLEOTIDE SEQUENCE</scope>
</reference>
<protein>
    <recommendedName>
        <fullName evidence="1">DH domain-containing protein</fullName>
    </recommendedName>
</protein>
<evidence type="ECO:0000313" key="2">
    <source>
        <dbReference type="EMBL" id="NDV33918.1"/>
    </source>
</evidence>
<dbReference type="EMBL" id="GIBP01004949">
    <property type="protein sequence ID" value="NDV33918.1"/>
    <property type="molecule type" value="Transcribed_RNA"/>
</dbReference>
<sequence>MKEILQTEINYNNGLRTIKLVFKQPLMTTSILSPEQITKIFPHSLRAILLSSDRLLAQLKELDIDKDYHFDIGSLFLHMMDETFQQSYKTFIMSYEESSATYKNLLKDNKEFKKFIETSSKKETNNHTLEDYLISIVQRIPQYITLLSSLSLCNPSTSQNHDTILKALNKTKEVAEQINREEKLKLTKKLHIQLGIKEEDIPPERILVHEETVYRDVPPKKKSELANFEPKFKMYIFNDTIALSKMEQNELRGVKFFYPPSTSLSAQEHEEAAIKLSSGRSLHSTIYYCRSKVAQQSIIDSLKLCL</sequence>
<dbReference type="SUPFAM" id="SSF48065">
    <property type="entry name" value="DBL homology domain (DH-domain)"/>
    <property type="match status" value="1"/>
</dbReference>
<dbReference type="Gene3D" id="1.20.900.10">
    <property type="entry name" value="Dbl homology (DH) domain"/>
    <property type="match status" value="1"/>
</dbReference>
<dbReference type="GO" id="GO:0005737">
    <property type="term" value="C:cytoplasm"/>
    <property type="evidence" value="ECO:0007669"/>
    <property type="project" value="TreeGrafter"/>
</dbReference>
<dbReference type="Pfam" id="PF00621">
    <property type="entry name" value="RhoGEF"/>
    <property type="match status" value="1"/>
</dbReference>
<dbReference type="AlphaFoldDB" id="A0A6B2LB31"/>
<dbReference type="PANTHER" id="PTHR12673">
    <property type="entry name" value="FACIOGENITAL DYSPLASIA PROTEIN"/>
    <property type="match status" value="1"/>
</dbReference>
<name>A0A6B2LB31_9EUKA</name>
<dbReference type="SMART" id="SM00325">
    <property type="entry name" value="RhoGEF"/>
    <property type="match status" value="1"/>
</dbReference>
<dbReference type="InterPro" id="IPR051092">
    <property type="entry name" value="FYVE_RhoGEF_PH"/>
</dbReference>